<evidence type="ECO:0000259" key="6">
    <source>
        <dbReference type="PROSITE" id="PS50949"/>
    </source>
</evidence>
<keyword evidence="3" id="KW-0805">Transcription regulation</keyword>
<dbReference type="InterPro" id="IPR051446">
    <property type="entry name" value="HTH_trans_reg/aminotransferase"/>
</dbReference>
<comment type="similarity">
    <text evidence="1">In the C-terminal section; belongs to the class-I pyridoxal-phosphate-dependent aminotransferase family.</text>
</comment>
<keyword evidence="2" id="KW-0663">Pyridoxal phosphate</keyword>
<protein>
    <submittedName>
        <fullName evidence="7">PLP-dependent aminotransferase family protein</fullName>
    </submittedName>
</protein>
<keyword evidence="7" id="KW-0032">Aminotransferase</keyword>
<comment type="caution">
    <text evidence="7">The sequence shown here is derived from an EMBL/GenBank/DDBJ whole genome shotgun (WGS) entry which is preliminary data.</text>
</comment>
<sequence length="480" mass="50746">MNHSSSDRLAVSLRRHLAQLAPGTRLPATRALAAQHGVGPGTVQAALRTLTAEGRVETRPGDGTFVARQRATAPEDFSWQTSALGPSPAGHLHRGTVLVDGAADAMDLGEGYPDQELYPSALIRQALTRAARSEAALTRAPVAGLSSLRRWFAQDLASRIPAAQPAPGERDVVILPGSQAGLSAIFRAVVGTGNALLVESPTYWGAMLAAAQVGVRLIPVASGPHGPDPEAVDAAFASSGAHAFYAQPTFSNPHGAVWDEPRRAAMLEVARAHGAFIVEDEWARDFALMDTPAPLAAQDPDGRVVHLRSLTKSVSPALRVAAVTARGPVRDRLVGEIAAQAMYVSPLLQAALLDVVTAAGWPAHLKRLRRELTQRRDLLLRLLAPAAPALTVESVPRGGLHAWVRVDPLVDAAELVARCLARGVRVRTGEAWFPAEPPAQFLRVTFAGVSAQSLPDAAGILAQEARQLWAERKETGGIGR</sequence>
<dbReference type="PANTHER" id="PTHR46577">
    <property type="entry name" value="HTH-TYPE TRANSCRIPTIONAL REGULATORY PROTEIN GABR"/>
    <property type="match status" value="1"/>
</dbReference>
<dbReference type="Gene3D" id="3.40.640.10">
    <property type="entry name" value="Type I PLP-dependent aspartate aminotransferase-like (Major domain)"/>
    <property type="match status" value="1"/>
</dbReference>
<name>A0A496PJM6_9MICC</name>
<dbReference type="Proteomes" id="UP000273119">
    <property type="component" value="Unassembled WGS sequence"/>
</dbReference>
<dbReference type="SUPFAM" id="SSF53383">
    <property type="entry name" value="PLP-dependent transferases"/>
    <property type="match status" value="1"/>
</dbReference>
<dbReference type="GO" id="GO:0008483">
    <property type="term" value="F:transaminase activity"/>
    <property type="evidence" value="ECO:0007669"/>
    <property type="project" value="UniProtKB-KW"/>
</dbReference>
<evidence type="ECO:0000256" key="1">
    <source>
        <dbReference type="ARBA" id="ARBA00005384"/>
    </source>
</evidence>
<dbReference type="InterPro" id="IPR036388">
    <property type="entry name" value="WH-like_DNA-bd_sf"/>
</dbReference>
<feature type="domain" description="HTH gntR-type" evidence="6">
    <location>
        <begin position="3"/>
        <end position="69"/>
    </location>
</feature>
<dbReference type="CDD" id="cd07377">
    <property type="entry name" value="WHTH_GntR"/>
    <property type="match status" value="1"/>
</dbReference>
<keyword evidence="8" id="KW-1185">Reference proteome</keyword>
<dbReference type="SMART" id="SM00345">
    <property type="entry name" value="HTH_GNTR"/>
    <property type="match status" value="1"/>
</dbReference>
<dbReference type="PANTHER" id="PTHR46577:SF1">
    <property type="entry name" value="HTH-TYPE TRANSCRIPTIONAL REGULATORY PROTEIN GABR"/>
    <property type="match status" value="1"/>
</dbReference>
<dbReference type="Gene3D" id="1.10.10.10">
    <property type="entry name" value="Winged helix-like DNA-binding domain superfamily/Winged helix DNA-binding domain"/>
    <property type="match status" value="1"/>
</dbReference>
<dbReference type="InterPro" id="IPR015422">
    <property type="entry name" value="PyrdxlP-dep_Trfase_small"/>
</dbReference>
<evidence type="ECO:0000256" key="2">
    <source>
        <dbReference type="ARBA" id="ARBA00022898"/>
    </source>
</evidence>
<gene>
    <name evidence="7" type="ORF">DWQ67_06220</name>
</gene>
<evidence type="ECO:0000256" key="4">
    <source>
        <dbReference type="ARBA" id="ARBA00023125"/>
    </source>
</evidence>
<dbReference type="CDD" id="cd00609">
    <property type="entry name" value="AAT_like"/>
    <property type="match status" value="1"/>
</dbReference>
<evidence type="ECO:0000256" key="3">
    <source>
        <dbReference type="ARBA" id="ARBA00023015"/>
    </source>
</evidence>
<dbReference type="GO" id="GO:0003677">
    <property type="term" value="F:DNA binding"/>
    <property type="evidence" value="ECO:0007669"/>
    <property type="project" value="UniProtKB-KW"/>
</dbReference>
<dbReference type="SUPFAM" id="SSF46785">
    <property type="entry name" value="Winged helix' DNA-binding domain"/>
    <property type="match status" value="1"/>
</dbReference>
<evidence type="ECO:0000256" key="5">
    <source>
        <dbReference type="ARBA" id="ARBA00023163"/>
    </source>
</evidence>
<evidence type="ECO:0000313" key="8">
    <source>
        <dbReference type="Proteomes" id="UP000273119"/>
    </source>
</evidence>
<dbReference type="GO" id="GO:0030170">
    <property type="term" value="F:pyridoxal phosphate binding"/>
    <property type="evidence" value="ECO:0007669"/>
    <property type="project" value="InterPro"/>
</dbReference>
<dbReference type="GO" id="GO:0003700">
    <property type="term" value="F:DNA-binding transcription factor activity"/>
    <property type="evidence" value="ECO:0007669"/>
    <property type="project" value="InterPro"/>
</dbReference>
<keyword evidence="5" id="KW-0804">Transcription</keyword>
<dbReference type="RefSeq" id="WP_121484727.1">
    <property type="nucleotide sequence ID" value="NZ_QQXL01000003.1"/>
</dbReference>
<dbReference type="InterPro" id="IPR004839">
    <property type="entry name" value="Aminotransferase_I/II_large"/>
</dbReference>
<dbReference type="InterPro" id="IPR015421">
    <property type="entry name" value="PyrdxlP-dep_Trfase_major"/>
</dbReference>
<dbReference type="InterPro" id="IPR000524">
    <property type="entry name" value="Tscrpt_reg_HTH_GntR"/>
</dbReference>
<organism evidence="7 8">
    <name type="scientific">Galactobacter caseinivorans</name>
    <dbReference type="NCBI Taxonomy" id="2676123"/>
    <lineage>
        <taxon>Bacteria</taxon>
        <taxon>Bacillati</taxon>
        <taxon>Actinomycetota</taxon>
        <taxon>Actinomycetes</taxon>
        <taxon>Micrococcales</taxon>
        <taxon>Micrococcaceae</taxon>
        <taxon>Galactobacter</taxon>
    </lineage>
</organism>
<dbReference type="InterPro" id="IPR015424">
    <property type="entry name" value="PyrdxlP-dep_Trfase"/>
</dbReference>
<reference evidence="7 8" key="1">
    <citation type="submission" date="2018-07" db="EMBL/GenBank/DDBJ databases">
        <title>Arthrobacter sp. nov., isolated from raw cow's milk with high bacterial count.</title>
        <authorList>
            <person name="Hahne J."/>
            <person name="Isele D."/>
            <person name="Lipski A."/>
        </authorList>
    </citation>
    <scope>NUCLEOTIDE SEQUENCE [LARGE SCALE GENOMIC DNA]</scope>
    <source>
        <strain evidence="7 8">JZ R-183</strain>
    </source>
</reference>
<dbReference type="Pfam" id="PF00155">
    <property type="entry name" value="Aminotran_1_2"/>
    <property type="match status" value="1"/>
</dbReference>
<evidence type="ECO:0000313" key="7">
    <source>
        <dbReference type="EMBL" id="RKW70702.1"/>
    </source>
</evidence>
<dbReference type="Pfam" id="PF00392">
    <property type="entry name" value="GntR"/>
    <property type="match status" value="1"/>
</dbReference>
<dbReference type="Gene3D" id="3.90.1150.10">
    <property type="entry name" value="Aspartate Aminotransferase, domain 1"/>
    <property type="match status" value="1"/>
</dbReference>
<dbReference type="AlphaFoldDB" id="A0A496PJM6"/>
<keyword evidence="7" id="KW-0808">Transferase</keyword>
<proteinExistence type="inferred from homology"/>
<dbReference type="PROSITE" id="PS50949">
    <property type="entry name" value="HTH_GNTR"/>
    <property type="match status" value="1"/>
</dbReference>
<keyword evidence="4" id="KW-0238">DNA-binding</keyword>
<dbReference type="InterPro" id="IPR036390">
    <property type="entry name" value="WH_DNA-bd_sf"/>
</dbReference>
<accession>A0A496PJM6</accession>
<dbReference type="EMBL" id="QQXL01000003">
    <property type="protein sequence ID" value="RKW70702.1"/>
    <property type="molecule type" value="Genomic_DNA"/>
</dbReference>